<protein>
    <submittedName>
        <fullName evidence="2">Uncharacterized protein</fullName>
    </submittedName>
</protein>
<comment type="caution">
    <text evidence="2">The sequence shown here is derived from an EMBL/GenBank/DDBJ whole genome shotgun (WGS) entry which is preliminary data.</text>
</comment>
<reference evidence="2" key="1">
    <citation type="journal article" date="2022" name="Int. J. Mol. Sci.">
        <title>Draft Genome of Tanacetum Coccineum: Genomic Comparison of Closely Related Tanacetum-Family Plants.</title>
        <authorList>
            <person name="Yamashiro T."/>
            <person name="Shiraishi A."/>
            <person name="Nakayama K."/>
            <person name="Satake H."/>
        </authorList>
    </citation>
    <scope>NUCLEOTIDE SEQUENCE</scope>
</reference>
<dbReference type="Proteomes" id="UP001151760">
    <property type="component" value="Unassembled WGS sequence"/>
</dbReference>
<name>A0ABQ4ZV48_9ASTR</name>
<gene>
    <name evidence="2" type="ORF">Tco_0799686</name>
</gene>
<evidence type="ECO:0000256" key="1">
    <source>
        <dbReference type="SAM" id="SignalP"/>
    </source>
</evidence>
<accession>A0ABQ4ZV48</accession>
<evidence type="ECO:0000313" key="3">
    <source>
        <dbReference type="Proteomes" id="UP001151760"/>
    </source>
</evidence>
<feature type="chain" id="PRO_5046618467" evidence="1">
    <location>
        <begin position="17"/>
        <end position="195"/>
    </location>
</feature>
<feature type="signal peptide" evidence="1">
    <location>
        <begin position="1"/>
        <end position="16"/>
    </location>
</feature>
<proteinExistence type="predicted"/>
<keyword evidence="3" id="KW-1185">Reference proteome</keyword>
<reference evidence="2" key="2">
    <citation type="submission" date="2022-01" db="EMBL/GenBank/DDBJ databases">
        <authorList>
            <person name="Yamashiro T."/>
            <person name="Shiraishi A."/>
            <person name="Satake H."/>
            <person name="Nakayama K."/>
        </authorList>
    </citation>
    <scope>NUCLEOTIDE SEQUENCE</scope>
</reference>
<keyword evidence="1" id="KW-0732">Signal</keyword>
<dbReference type="EMBL" id="BQNB010011602">
    <property type="protein sequence ID" value="GJS92718.1"/>
    <property type="molecule type" value="Genomic_DNA"/>
</dbReference>
<evidence type="ECO:0000313" key="2">
    <source>
        <dbReference type="EMBL" id="GJS92718.1"/>
    </source>
</evidence>
<organism evidence="2 3">
    <name type="scientific">Tanacetum coccineum</name>
    <dbReference type="NCBI Taxonomy" id="301880"/>
    <lineage>
        <taxon>Eukaryota</taxon>
        <taxon>Viridiplantae</taxon>
        <taxon>Streptophyta</taxon>
        <taxon>Embryophyta</taxon>
        <taxon>Tracheophyta</taxon>
        <taxon>Spermatophyta</taxon>
        <taxon>Magnoliopsida</taxon>
        <taxon>eudicotyledons</taxon>
        <taxon>Gunneridae</taxon>
        <taxon>Pentapetalae</taxon>
        <taxon>asterids</taxon>
        <taxon>campanulids</taxon>
        <taxon>Asterales</taxon>
        <taxon>Asteraceae</taxon>
        <taxon>Asteroideae</taxon>
        <taxon>Anthemideae</taxon>
        <taxon>Anthemidinae</taxon>
        <taxon>Tanacetum</taxon>
    </lineage>
</organism>
<sequence length="195" mass="21446">MHENFILFTFPVLILALTIKSRSSQKPTHGGDGADLWVCGHCLACAQLKFGFSFQALTASLKLLGPWFIVNGLLPVSLVRADAYSTKACSGSFNGNNEFREGHCRSHMRLANSVGVPSFFSRGQGPLIMPRILWRFVTKLATGRLVNEVFAVLPSGKEFEKETPKSMERASILHQPGWFGVISKGTDRIRVSYGG</sequence>